<dbReference type="PIRSF" id="PIRSF037677">
    <property type="entry name" value="DNA_mis_repair_Msh6"/>
    <property type="match status" value="1"/>
</dbReference>
<accession>D5DQ19</accession>
<feature type="binding site" evidence="8">
    <location>
        <begin position="611"/>
        <end position="618"/>
    </location>
    <ligand>
        <name>ATP</name>
        <dbReference type="ChEBI" id="CHEBI:30616"/>
    </ligand>
</feature>
<feature type="region of interest" description="Disordered" evidence="10">
    <location>
        <begin position="794"/>
        <end position="819"/>
    </location>
</feature>
<dbReference type="FunFam" id="3.40.50.300:FF:000896">
    <property type="entry name" value="DNA mismatch repair protein MutS"/>
    <property type="match status" value="1"/>
</dbReference>
<evidence type="ECO:0000259" key="11">
    <source>
        <dbReference type="PROSITE" id="PS00486"/>
    </source>
</evidence>
<comment type="similarity">
    <text evidence="1 8 9">Belongs to the DNA mismatch repair MutS family.</text>
</comment>
<keyword evidence="6 8" id="KW-0238">DNA-binding</keyword>
<dbReference type="PANTHER" id="PTHR11361">
    <property type="entry name" value="DNA MISMATCH REPAIR PROTEIN MUTS FAMILY MEMBER"/>
    <property type="match status" value="1"/>
</dbReference>
<dbReference type="GO" id="GO:0005524">
    <property type="term" value="F:ATP binding"/>
    <property type="evidence" value="ECO:0007669"/>
    <property type="project" value="UniProtKB-UniRule"/>
</dbReference>
<dbReference type="GO" id="GO:0140664">
    <property type="term" value="F:ATP-dependent DNA damage sensor activity"/>
    <property type="evidence" value="ECO:0007669"/>
    <property type="project" value="InterPro"/>
</dbReference>
<protein>
    <recommendedName>
        <fullName evidence="2 8">DNA mismatch repair protein MutS</fullName>
    </recommendedName>
</protein>
<dbReference type="KEGG" id="bmq:BMQ_4108"/>
<dbReference type="Gene3D" id="1.10.1420.10">
    <property type="match status" value="2"/>
</dbReference>
<reference evidence="12 13" key="1">
    <citation type="journal article" date="2011" name="J. Bacteriol.">
        <title>Genome sequences of the biotechnologically important Bacillus megaterium strains QM B1551 and DSM319.</title>
        <authorList>
            <person name="Eppinger M."/>
            <person name="Bunk B."/>
            <person name="Johns M.A."/>
            <person name="Edirisinghe J.N."/>
            <person name="Kutumbaka K.K."/>
            <person name="Koenig S.S."/>
            <person name="Huot Creasy H."/>
            <person name="Rosovitz M.J."/>
            <person name="Riley D.R."/>
            <person name="Daugherty S."/>
            <person name="Martin M."/>
            <person name="Elbourne L.D."/>
            <person name="Paulsen I."/>
            <person name="Biedendieck R."/>
            <person name="Braun C."/>
            <person name="Grayburn S."/>
            <person name="Dhingra S."/>
            <person name="Lukyanchuk V."/>
            <person name="Ball B."/>
            <person name="Ul-Qamar R."/>
            <person name="Seibel J."/>
            <person name="Bremer E."/>
            <person name="Jahn D."/>
            <person name="Ravel J."/>
            <person name="Vary P.S."/>
        </authorList>
    </citation>
    <scope>NUCLEOTIDE SEQUENCE [LARGE SCALE GENOMIC DNA]</scope>
    <source>
        <strain evidence="13">ATCC 12872 / QMB1551</strain>
    </source>
</reference>
<evidence type="ECO:0000256" key="1">
    <source>
        <dbReference type="ARBA" id="ARBA00006271"/>
    </source>
</evidence>
<dbReference type="SMART" id="SM00534">
    <property type="entry name" value="MUTSac"/>
    <property type="match status" value="1"/>
</dbReference>
<evidence type="ECO:0000256" key="4">
    <source>
        <dbReference type="ARBA" id="ARBA00022763"/>
    </source>
</evidence>
<dbReference type="FunFam" id="3.40.1170.10:FF:000001">
    <property type="entry name" value="DNA mismatch repair protein MutS"/>
    <property type="match status" value="1"/>
</dbReference>
<dbReference type="Pfam" id="PF05190">
    <property type="entry name" value="MutS_IV"/>
    <property type="match status" value="1"/>
</dbReference>
<evidence type="ECO:0000256" key="9">
    <source>
        <dbReference type="RuleBase" id="RU003756"/>
    </source>
</evidence>
<comment type="function">
    <text evidence="8">This protein is involved in the repair of mismatches in DNA. It is possible that it carries out the mismatch recognition step. This protein has a weak ATPase activity.</text>
</comment>
<dbReference type="EMBL" id="CP001983">
    <property type="protein sequence ID" value="ADE71120.1"/>
    <property type="molecule type" value="Genomic_DNA"/>
</dbReference>
<dbReference type="InterPro" id="IPR036187">
    <property type="entry name" value="DNA_mismatch_repair_MutS_sf"/>
</dbReference>
<keyword evidence="3 8" id="KW-0547">Nucleotide-binding</keyword>
<evidence type="ECO:0000256" key="6">
    <source>
        <dbReference type="ARBA" id="ARBA00023125"/>
    </source>
</evidence>
<evidence type="ECO:0000313" key="13">
    <source>
        <dbReference type="Proteomes" id="UP000000935"/>
    </source>
</evidence>
<name>D5DQ19_PRIM1</name>
<evidence type="ECO:0000256" key="3">
    <source>
        <dbReference type="ARBA" id="ARBA00022741"/>
    </source>
</evidence>
<dbReference type="Pfam" id="PF05188">
    <property type="entry name" value="MutS_II"/>
    <property type="match status" value="1"/>
</dbReference>
<dbReference type="InterPro" id="IPR017261">
    <property type="entry name" value="DNA_mismatch_repair_MutS/MSH"/>
</dbReference>
<dbReference type="NCBIfam" id="TIGR01070">
    <property type="entry name" value="mutS1"/>
    <property type="match status" value="1"/>
</dbReference>
<dbReference type="STRING" id="545693.BMQ_4108"/>
<dbReference type="InterPro" id="IPR007696">
    <property type="entry name" value="DNA_mismatch_repair_MutS_core"/>
</dbReference>
<organism evidence="12 13">
    <name type="scientific">Priestia megaterium (strain ATCC 12872 / QMB1551)</name>
    <name type="common">Bacillus megaterium</name>
    <dbReference type="NCBI Taxonomy" id="545693"/>
    <lineage>
        <taxon>Bacteria</taxon>
        <taxon>Bacillati</taxon>
        <taxon>Bacillota</taxon>
        <taxon>Bacilli</taxon>
        <taxon>Bacillales</taxon>
        <taxon>Bacillaceae</taxon>
        <taxon>Priestia</taxon>
    </lineage>
</organism>
<dbReference type="InterPro" id="IPR016151">
    <property type="entry name" value="DNA_mismatch_repair_MutS_N"/>
</dbReference>
<dbReference type="PANTHER" id="PTHR11361:SF34">
    <property type="entry name" value="DNA MISMATCH REPAIR PROTEIN MSH1, MITOCHONDRIAL"/>
    <property type="match status" value="1"/>
</dbReference>
<proteinExistence type="inferred from homology"/>
<dbReference type="PROSITE" id="PS00486">
    <property type="entry name" value="DNA_MISMATCH_REPAIR_2"/>
    <property type="match status" value="1"/>
</dbReference>
<dbReference type="InterPro" id="IPR045076">
    <property type="entry name" value="MutS"/>
</dbReference>
<dbReference type="InterPro" id="IPR000432">
    <property type="entry name" value="DNA_mismatch_repair_MutS_C"/>
</dbReference>
<dbReference type="InterPro" id="IPR027417">
    <property type="entry name" value="P-loop_NTPase"/>
</dbReference>
<dbReference type="FunFam" id="1.10.1420.10:FF:000007">
    <property type="entry name" value="DNA mismatch repair protein MutS"/>
    <property type="match status" value="1"/>
</dbReference>
<dbReference type="GO" id="GO:0006298">
    <property type="term" value="P:mismatch repair"/>
    <property type="evidence" value="ECO:0007669"/>
    <property type="project" value="UniProtKB-UniRule"/>
</dbReference>
<evidence type="ECO:0000256" key="5">
    <source>
        <dbReference type="ARBA" id="ARBA00022840"/>
    </source>
</evidence>
<dbReference type="InterPro" id="IPR036678">
    <property type="entry name" value="MutS_con_dom_sf"/>
</dbReference>
<evidence type="ECO:0000313" key="12">
    <source>
        <dbReference type="EMBL" id="ADE71120.1"/>
    </source>
</evidence>
<dbReference type="Proteomes" id="UP000000935">
    <property type="component" value="Chromosome"/>
</dbReference>
<dbReference type="SUPFAM" id="SSF53150">
    <property type="entry name" value="DNA repair protein MutS, domain II"/>
    <property type="match status" value="1"/>
</dbReference>
<dbReference type="AlphaFoldDB" id="D5DQ19"/>
<dbReference type="HOGENOM" id="CLU_002472_1_3_9"/>
<keyword evidence="7 8" id="KW-0234">DNA repair</keyword>
<dbReference type="Gene3D" id="3.30.420.110">
    <property type="entry name" value="MutS, connector domain"/>
    <property type="match status" value="1"/>
</dbReference>
<keyword evidence="5 8" id="KW-0067">ATP-binding</keyword>
<dbReference type="GO" id="GO:0030983">
    <property type="term" value="F:mismatched DNA binding"/>
    <property type="evidence" value="ECO:0007669"/>
    <property type="project" value="InterPro"/>
</dbReference>
<dbReference type="eggNOG" id="COG0249">
    <property type="taxonomic scope" value="Bacteria"/>
</dbReference>
<evidence type="ECO:0000256" key="8">
    <source>
        <dbReference type="HAMAP-Rule" id="MF_00096"/>
    </source>
</evidence>
<gene>
    <name evidence="8 12" type="primary">mutS</name>
    <name evidence="12" type="ordered locus">BMQ_4108</name>
</gene>
<dbReference type="InterPro" id="IPR005748">
    <property type="entry name" value="DNA_mismatch_repair_MutS"/>
</dbReference>
<evidence type="ECO:0000256" key="2">
    <source>
        <dbReference type="ARBA" id="ARBA00021982"/>
    </source>
</evidence>
<dbReference type="SUPFAM" id="SSF55271">
    <property type="entry name" value="DNA repair protein MutS, domain I"/>
    <property type="match status" value="1"/>
</dbReference>
<keyword evidence="4 8" id="KW-0227">DNA damage</keyword>
<evidence type="ECO:0000256" key="7">
    <source>
        <dbReference type="ARBA" id="ARBA00023204"/>
    </source>
</evidence>
<dbReference type="Pfam" id="PF00488">
    <property type="entry name" value="MutS_V"/>
    <property type="match status" value="1"/>
</dbReference>
<dbReference type="InterPro" id="IPR007860">
    <property type="entry name" value="DNA_mmatch_repair_MutS_con_dom"/>
</dbReference>
<keyword evidence="13" id="KW-1185">Reference proteome</keyword>
<dbReference type="SUPFAM" id="SSF52540">
    <property type="entry name" value="P-loop containing nucleoside triphosphate hydrolases"/>
    <property type="match status" value="1"/>
</dbReference>
<dbReference type="InterPro" id="IPR007695">
    <property type="entry name" value="DNA_mismatch_repair_MutS-lik_N"/>
</dbReference>
<dbReference type="Gene3D" id="3.40.1170.10">
    <property type="entry name" value="DNA repair protein MutS, domain I"/>
    <property type="match status" value="1"/>
</dbReference>
<evidence type="ECO:0000256" key="10">
    <source>
        <dbReference type="SAM" id="MobiDB-lite"/>
    </source>
</evidence>
<dbReference type="NCBIfam" id="NF003810">
    <property type="entry name" value="PRK05399.1"/>
    <property type="match status" value="1"/>
</dbReference>
<dbReference type="CDD" id="cd03284">
    <property type="entry name" value="ABC_MutS1"/>
    <property type="match status" value="1"/>
</dbReference>
<dbReference type="SUPFAM" id="SSF48334">
    <property type="entry name" value="DNA repair protein MutS, domain III"/>
    <property type="match status" value="1"/>
</dbReference>
<dbReference type="Pfam" id="PF05192">
    <property type="entry name" value="MutS_III"/>
    <property type="match status" value="1"/>
</dbReference>
<dbReference type="InterPro" id="IPR007861">
    <property type="entry name" value="DNA_mismatch_repair_MutS_clamp"/>
</dbReference>
<dbReference type="GO" id="GO:0005829">
    <property type="term" value="C:cytosol"/>
    <property type="evidence" value="ECO:0007669"/>
    <property type="project" value="TreeGrafter"/>
</dbReference>
<dbReference type="Pfam" id="PF01624">
    <property type="entry name" value="MutS_I"/>
    <property type="match status" value="1"/>
</dbReference>
<dbReference type="GO" id="GO:0003684">
    <property type="term" value="F:damaged DNA binding"/>
    <property type="evidence" value="ECO:0007669"/>
    <property type="project" value="UniProtKB-UniRule"/>
</dbReference>
<sequence>MVWRNSMAAYTPMIQQYLRIKAEYQDAFLFFRLGDFYEMFFEDATTASQELEITLTSRDGGGQERIPMCGVPYHSAPTYIERLIEKGFKVAICEQVEDPKHAKGVVKREVVQVISPGTLMNERGLHEKENNYICSVTGFEDQTFGLALSDLSTGENSVTLVSSFHDIVSEIYAKEAKEVVVSSEFPADLLQTLKERMTITISYENSTEQVEGLDYLVESLQQQKLITTFARILQYLTRTQKRSLEHLQPVQFYQINEYMKIDLFSKRNLELTETIRSKGKKGSLLWLLDQTVTAMGGRLLKNWIDRPLLKQADIDNRLNMVDVLMKQFFEREELRELLKDVYDLERLAGRVAFGNVNARDLIQLKKSLQNVPHIQEVVNRLNHPYATKLVEDIDPCERLANLLERGLKEHPPLSIKEGDIINDGYHEQLDQYRDASRNGKTWIASLEQQEREKTGIRSLKIGYNRVFGYYIEVTRANLHLLPEGMYERKQTLTNAERFITPELKEKEALILEAEEKIVELEYELFLQIREEVKAYIPRLQELAKKVSELDVLQCFAKISEERHYTKPIFSSEDISIQNGRHPVVEKVMNSQEYVPNDCQMTDDSSILLITGPNMSGKSTYMRQVALTAILAQIGCFVPADEAVLPIFDQVFTRIGAADDLISGQSTFMVEMLETKNAVTNATQSSLILLDEIGRGTSTYDGMALAQAIIEYVHEHIGCKTLFSTHYHELTVLDESLPALKNVHVSAVEKNGKVVFLHKIKDGAADKSYGIHVAELAELPDPLLERARVILHDLEQSSEREPVHQAPKREEMTQQVPQEGASLVQEERADNKKADEANQLSFFEIEEKKEKPALSKREKAIIDRLKELDILEMTPLDAMNAMYELQKSLKKK</sequence>
<dbReference type="HAMAP" id="MF_00096">
    <property type="entry name" value="MutS"/>
    <property type="match status" value="1"/>
</dbReference>
<feature type="domain" description="DNA mismatch repair proteins mutS family" evidence="11">
    <location>
        <begin position="685"/>
        <end position="701"/>
    </location>
</feature>
<dbReference type="SMART" id="SM00533">
    <property type="entry name" value="MUTSd"/>
    <property type="match status" value="1"/>
</dbReference>
<dbReference type="Gene3D" id="3.40.50.300">
    <property type="entry name" value="P-loop containing nucleotide triphosphate hydrolases"/>
    <property type="match status" value="1"/>
</dbReference>
<feature type="compositionally biased region" description="Basic and acidic residues" evidence="10">
    <location>
        <begin position="794"/>
        <end position="811"/>
    </location>
</feature>